<feature type="transmembrane region" description="Helical" evidence="12">
    <location>
        <begin position="178"/>
        <end position="204"/>
    </location>
</feature>
<feature type="transmembrane region" description="Helical" evidence="12">
    <location>
        <begin position="116"/>
        <end position="135"/>
    </location>
</feature>
<feature type="transmembrane region" description="Helical" evidence="12">
    <location>
        <begin position="88"/>
        <end position="109"/>
    </location>
</feature>
<evidence type="ECO:0000256" key="11">
    <source>
        <dbReference type="ARBA" id="ARBA00068450"/>
    </source>
</evidence>
<keyword evidence="9" id="KW-0739">Sodium transport</keyword>
<keyword evidence="9" id="KW-0406">Ion transport</keyword>
<dbReference type="PROSITE" id="PS50850">
    <property type="entry name" value="MFS"/>
    <property type="match status" value="1"/>
</dbReference>
<evidence type="ECO:0000256" key="10">
    <source>
        <dbReference type="ARBA" id="ARBA00054632"/>
    </source>
</evidence>
<accession>A0A6P3Y3K0</accession>
<comment type="subcellular location">
    <subcellularLocation>
        <location evidence="1">Membrane</location>
        <topology evidence="1">Multi-pass membrane protein</topology>
    </subcellularLocation>
</comment>
<feature type="domain" description="Major facilitator superfamily (MFS) profile" evidence="13">
    <location>
        <begin position="42"/>
        <end position="470"/>
    </location>
</feature>
<dbReference type="Proteomes" id="UP000515204">
    <property type="component" value="Unplaced"/>
</dbReference>
<comment type="function">
    <text evidence="10">May be an inorganic phosphate cotransporter.</text>
</comment>
<evidence type="ECO:0000256" key="3">
    <source>
        <dbReference type="ARBA" id="ARBA00022448"/>
    </source>
</evidence>
<evidence type="ECO:0000313" key="15">
    <source>
        <dbReference type="RefSeq" id="XP_014485431.1"/>
    </source>
</evidence>
<dbReference type="GeneID" id="106749957"/>
<dbReference type="FunFam" id="1.20.1250.20:FF:000003">
    <property type="entry name" value="Solute carrier family 17 member 3"/>
    <property type="match status" value="1"/>
</dbReference>
<evidence type="ECO:0000256" key="2">
    <source>
        <dbReference type="ARBA" id="ARBA00008586"/>
    </source>
</evidence>
<dbReference type="GO" id="GO:0006820">
    <property type="term" value="P:monoatomic anion transport"/>
    <property type="evidence" value="ECO:0007669"/>
    <property type="project" value="TreeGrafter"/>
</dbReference>
<dbReference type="RefSeq" id="XP_014485431.1">
    <property type="nucleotide sequence ID" value="XM_014629945.1"/>
</dbReference>
<proteinExistence type="inferred from homology"/>
<gene>
    <name evidence="15" type="primary">LOC106749957</name>
</gene>
<dbReference type="GO" id="GO:0016020">
    <property type="term" value="C:membrane"/>
    <property type="evidence" value="ECO:0007669"/>
    <property type="project" value="UniProtKB-SubCell"/>
</dbReference>
<dbReference type="PANTHER" id="PTHR11662:SF280">
    <property type="entry name" value="FI21844P1-RELATED"/>
    <property type="match status" value="1"/>
</dbReference>
<dbReference type="InterPro" id="IPR020846">
    <property type="entry name" value="MFS_dom"/>
</dbReference>
<feature type="transmembrane region" description="Helical" evidence="12">
    <location>
        <begin position="351"/>
        <end position="370"/>
    </location>
</feature>
<feature type="transmembrane region" description="Helical" evidence="12">
    <location>
        <begin position="43"/>
        <end position="68"/>
    </location>
</feature>
<dbReference type="PANTHER" id="PTHR11662">
    <property type="entry name" value="SOLUTE CARRIER FAMILY 17"/>
    <property type="match status" value="1"/>
</dbReference>
<evidence type="ECO:0000256" key="6">
    <source>
        <dbReference type="ARBA" id="ARBA00022989"/>
    </source>
</evidence>
<evidence type="ECO:0000256" key="8">
    <source>
        <dbReference type="ARBA" id="ARBA00023136"/>
    </source>
</evidence>
<dbReference type="KEGG" id="dqu:106749957"/>
<dbReference type="InterPro" id="IPR011701">
    <property type="entry name" value="MFS"/>
</dbReference>
<feature type="transmembrane region" description="Helical" evidence="12">
    <location>
        <begin position="447"/>
        <end position="465"/>
    </location>
</feature>
<feature type="transmembrane region" description="Helical" evidence="12">
    <location>
        <begin position="376"/>
        <end position="396"/>
    </location>
</feature>
<evidence type="ECO:0000256" key="1">
    <source>
        <dbReference type="ARBA" id="ARBA00004141"/>
    </source>
</evidence>
<keyword evidence="4 12" id="KW-0812">Transmembrane</keyword>
<comment type="similarity">
    <text evidence="2">Belongs to the major facilitator superfamily. Sodium/anion cotransporter family.</text>
</comment>
<dbReference type="InterPro" id="IPR050382">
    <property type="entry name" value="MFS_Na/Anion_cotransporter"/>
</dbReference>
<evidence type="ECO:0000313" key="14">
    <source>
        <dbReference type="Proteomes" id="UP000515204"/>
    </source>
</evidence>
<dbReference type="SUPFAM" id="SSF103473">
    <property type="entry name" value="MFS general substrate transporter"/>
    <property type="match status" value="1"/>
</dbReference>
<organism evidence="14 15">
    <name type="scientific">Dinoponera quadriceps</name>
    <name type="common">South American ant</name>
    <dbReference type="NCBI Taxonomy" id="609295"/>
    <lineage>
        <taxon>Eukaryota</taxon>
        <taxon>Metazoa</taxon>
        <taxon>Ecdysozoa</taxon>
        <taxon>Arthropoda</taxon>
        <taxon>Hexapoda</taxon>
        <taxon>Insecta</taxon>
        <taxon>Pterygota</taxon>
        <taxon>Neoptera</taxon>
        <taxon>Endopterygota</taxon>
        <taxon>Hymenoptera</taxon>
        <taxon>Apocrita</taxon>
        <taxon>Aculeata</taxon>
        <taxon>Formicoidea</taxon>
        <taxon>Formicidae</taxon>
        <taxon>Ponerinae</taxon>
        <taxon>Ponerini</taxon>
        <taxon>Dinoponera</taxon>
    </lineage>
</organism>
<evidence type="ECO:0000256" key="4">
    <source>
        <dbReference type="ARBA" id="ARBA00022692"/>
    </source>
</evidence>
<dbReference type="AlphaFoldDB" id="A0A6P3Y3K0"/>
<dbReference type="CDD" id="cd17318">
    <property type="entry name" value="MFS_SLC17"/>
    <property type="match status" value="1"/>
</dbReference>
<dbReference type="InterPro" id="IPR036259">
    <property type="entry name" value="MFS_trans_sf"/>
</dbReference>
<keyword evidence="14" id="KW-1185">Reference proteome</keyword>
<keyword evidence="3" id="KW-0813">Transport</keyword>
<dbReference type="OrthoDB" id="2985014at2759"/>
<evidence type="ECO:0000256" key="9">
    <source>
        <dbReference type="ARBA" id="ARBA00023201"/>
    </source>
</evidence>
<feature type="transmembrane region" description="Helical" evidence="12">
    <location>
        <begin position="141"/>
        <end position="166"/>
    </location>
</feature>
<dbReference type="GO" id="GO:0015293">
    <property type="term" value="F:symporter activity"/>
    <property type="evidence" value="ECO:0007669"/>
    <property type="project" value="UniProtKB-KW"/>
</dbReference>
<keyword evidence="7" id="KW-0915">Sodium</keyword>
<evidence type="ECO:0000259" key="13">
    <source>
        <dbReference type="PROSITE" id="PS50850"/>
    </source>
</evidence>
<evidence type="ECO:0000256" key="7">
    <source>
        <dbReference type="ARBA" id="ARBA00023053"/>
    </source>
</evidence>
<feature type="transmembrane region" description="Helical" evidence="12">
    <location>
        <begin position="210"/>
        <end position="230"/>
    </location>
</feature>
<evidence type="ECO:0000256" key="12">
    <source>
        <dbReference type="SAM" id="Phobius"/>
    </source>
</evidence>
<name>A0A6P3Y3K0_DINQU</name>
<dbReference type="GO" id="GO:0006814">
    <property type="term" value="P:sodium ion transport"/>
    <property type="evidence" value="ECO:0007669"/>
    <property type="project" value="UniProtKB-KW"/>
</dbReference>
<keyword evidence="6 12" id="KW-1133">Transmembrane helix</keyword>
<feature type="transmembrane region" description="Helical" evidence="12">
    <location>
        <begin position="408"/>
        <end position="435"/>
    </location>
</feature>
<evidence type="ECO:0000256" key="5">
    <source>
        <dbReference type="ARBA" id="ARBA00022847"/>
    </source>
</evidence>
<sequence length="497" mass="54509">MTIGIGKKDDDVESGGKATRKTSAVAEYSAGSSSNLGIRHLQILLIFLGMTLGYSQRVGMSVAIVPMINASTANPDFEDFGWDKNEKALALSSFFWGYAVAQVPSGYIANIWSAQMLLSIGMLLCGIFNVITPFVAHQWNLVAVCVCRVGMGLTQGCLLPCIHTLLSKWAPPSERARLGTFAYAGAQFGTVIALPISGALAASVTGWPSIFYLFGALSILWSVCFSFLGADSPAKHRSISQKEREYVEESLRIIAKKENNKAKEKIPWREIFTSWPMWAIILAHCGQNWGYWTLLTEMPSYMKKVLNFNIEGSGGFSALPYLAMWLLSFPASWLSDFALEKGASRALVRKISNTIAFWGPAIALACMSIVPKNDSTSALVLLIVAVGLNAGSLCGFQVNHIDLSPNYAGTMISITNCLASVIAIIVPLICDQVIINDETNVYQWNNVFYVSAVIYFLGNLAFVIFGKGEVQWWNDPEEVKARRQIQTRREDVAETQT</sequence>
<reference evidence="15" key="1">
    <citation type="submission" date="2025-08" db="UniProtKB">
        <authorList>
            <consortium name="RefSeq"/>
        </authorList>
    </citation>
    <scope>IDENTIFICATION</scope>
</reference>
<dbReference type="FunFam" id="1.20.1250.20:FF:000144">
    <property type="entry name" value="Picot, isoform B"/>
    <property type="match status" value="1"/>
</dbReference>
<dbReference type="Pfam" id="PF07690">
    <property type="entry name" value="MFS_1"/>
    <property type="match status" value="1"/>
</dbReference>
<dbReference type="Gene3D" id="1.20.1250.20">
    <property type="entry name" value="MFS general substrate transporter like domains"/>
    <property type="match status" value="2"/>
</dbReference>
<protein>
    <recommendedName>
        <fullName evidence="11">Putative inorganic phosphate cotransporter</fullName>
    </recommendedName>
</protein>
<keyword evidence="5" id="KW-0769">Symport</keyword>
<keyword evidence="8 12" id="KW-0472">Membrane</keyword>